<comment type="similarity">
    <text evidence="2">Belongs to the bacterial solute-binding protein 5 family.</text>
</comment>
<dbReference type="RefSeq" id="WP_216837345.1">
    <property type="nucleotide sequence ID" value="NZ_JAFNJS010000004.1"/>
</dbReference>
<keyword evidence="6" id="KW-1185">Reference proteome</keyword>
<dbReference type="InterPro" id="IPR039424">
    <property type="entry name" value="SBP_5"/>
</dbReference>
<reference evidence="6" key="1">
    <citation type="journal article" date="2019" name="Int. J. Syst. Evol. Microbiol.">
        <title>The Global Catalogue of Microorganisms (GCM) 10K type strain sequencing project: providing services to taxonomists for standard genome sequencing and annotation.</title>
        <authorList>
            <consortium name="The Broad Institute Genomics Platform"/>
            <consortium name="The Broad Institute Genome Sequencing Center for Infectious Disease"/>
            <person name="Wu L."/>
            <person name="Ma J."/>
        </authorList>
    </citation>
    <scope>NUCLEOTIDE SEQUENCE [LARGE SCALE GENOMIC DNA]</scope>
    <source>
        <strain evidence="6">CGMCC 1.16855</strain>
    </source>
</reference>
<proteinExistence type="inferred from homology"/>
<dbReference type="Proteomes" id="UP001595420">
    <property type="component" value="Unassembled WGS sequence"/>
</dbReference>
<dbReference type="InterPro" id="IPR000914">
    <property type="entry name" value="SBP_5_dom"/>
</dbReference>
<accession>A0ABV7BXH2</accession>
<organism evidence="5 6">
    <name type="scientific">Falsiroseomonas tokyonensis</name>
    <dbReference type="NCBI Taxonomy" id="430521"/>
    <lineage>
        <taxon>Bacteria</taxon>
        <taxon>Pseudomonadati</taxon>
        <taxon>Pseudomonadota</taxon>
        <taxon>Alphaproteobacteria</taxon>
        <taxon>Acetobacterales</taxon>
        <taxon>Roseomonadaceae</taxon>
        <taxon>Falsiroseomonas</taxon>
    </lineage>
</organism>
<dbReference type="Pfam" id="PF00496">
    <property type="entry name" value="SBP_bac_5"/>
    <property type="match status" value="1"/>
</dbReference>
<evidence type="ECO:0000256" key="3">
    <source>
        <dbReference type="ARBA" id="ARBA00022729"/>
    </source>
</evidence>
<feature type="domain" description="Solute-binding protein family 5" evidence="4">
    <location>
        <begin position="259"/>
        <end position="555"/>
    </location>
</feature>
<dbReference type="PANTHER" id="PTHR30290">
    <property type="entry name" value="PERIPLASMIC BINDING COMPONENT OF ABC TRANSPORTER"/>
    <property type="match status" value="1"/>
</dbReference>
<evidence type="ECO:0000313" key="5">
    <source>
        <dbReference type="EMBL" id="MFC3001273.1"/>
    </source>
</evidence>
<comment type="caution">
    <text evidence="5">The sequence shown here is derived from an EMBL/GenBank/DDBJ whole genome shotgun (WGS) entry which is preliminary data.</text>
</comment>
<evidence type="ECO:0000313" key="6">
    <source>
        <dbReference type="Proteomes" id="UP001595420"/>
    </source>
</evidence>
<protein>
    <submittedName>
        <fullName evidence="5">ABC transporter substrate-binding protein</fullName>
    </submittedName>
</protein>
<evidence type="ECO:0000256" key="1">
    <source>
        <dbReference type="ARBA" id="ARBA00004418"/>
    </source>
</evidence>
<name>A0ABV7BXH2_9PROT</name>
<evidence type="ECO:0000259" key="4">
    <source>
        <dbReference type="Pfam" id="PF00496"/>
    </source>
</evidence>
<sequence length="567" mass="63090">MNRRTMLLAASSLAGLAGLSRTPLGGGSALAQAAQGDPIRPLVLLTRPQAAAPAAYQAAELIAQEWRKLGLQIELRPLPNQQMSQVVWYERQRWDATMWQMVGRPERGDPDEMVYNLLHSANIATGYNFVGYNNPAYDRLAEAQRSEMDQARRQQLVRQVQEVVNQDQPYAFLVHPVNLQAFNKQIFVESSAVNQAGLGIRNFWNWISLQPAGPQRDIIVNSTEPVKATNPFYVSGAPDSWVTDLVWDRLMRVGPDGLPQPWAAEKVEQPDPLTIICTLRDGMAFHNGDPVTAEDVVFSFEAPGVGNESPMYRPFVQNIASVVAADAKTVRFTLKRPDAAFRIAVLAKLNIVQKKTWAPVLADYQNRPENLESYVEERPIGSGPYRFVRSRVNEEVVLEANPNHWAKPKADRWIMRIITNTEATLGAFRRGEINVLADYFGDPDLVKEMAAQMPRMIAVREEVDIGFQFVGMNLRRPPFSDAAFRRALSAAVNREMMAGAAWNGQAVPSNSMVSPALAAWHDEGIVGRVPGGNLAGAQRLLREAGYRVVNGRLHYPAGVRETTTPYQ</sequence>
<comment type="subcellular location">
    <subcellularLocation>
        <location evidence="1">Periplasm</location>
    </subcellularLocation>
</comment>
<keyword evidence="3" id="KW-0732">Signal</keyword>
<dbReference type="PANTHER" id="PTHR30290:SF38">
    <property type="entry name" value="D,D-DIPEPTIDE-BINDING PERIPLASMIC PROTEIN DDPA-RELATED"/>
    <property type="match status" value="1"/>
</dbReference>
<evidence type="ECO:0000256" key="2">
    <source>
        <dbReference type="ARBA" id="ARBA00005695"/>
    </source>
</evidence>
<dbReference type="EMBL" id="JBHRSB010000004">
    <property type="protein sequence ID" value="MFC3001273.1"/>
    <property type="molecule type" value="Genomic_DNA"/>
</dbReference>
<gene>
    <name evidence="5" type="ORF">ACFOD3_15305</name>
</gene>
<dbReference type="CDD" id="cd00995">
    <property type="entry name" value="PBP2_NikA_DppA_OppA_like"/>
    <property type="match status" value="1"/>
</dbReference>